<evidence type="ECO:0000256" key="2">
    <source>
        <dbReference type="SAM" id="Phobius"/>
    </source>
</evidence>
<feature type="region of interest" description="Disordered" evidence="1">
    <location>
        <begin position="285"/>
        <end position="409"/>
    </location>
</feature>
<evidence type="ECO:0000313" key="3">
    <source>
        <dbReference type="EMBL" id="KIY65509.1"/>
    </source>
</evidence>
<feature type="compositionally biased region" description="Low complexity" evidence="1">
    <location>
        <begin position="154"/>
        <end position="171"/>
    </location>
</feature>
<feature type="compositionally biased region" description="Polar residues" evidence="1">
    <location>
        <begin position="338"/>
        <end position="349"/>
    </location>
</feature>
<name>A0A0D7B5P0_9AGAR</name>
<accession>A0A0D7B5P0</accession>
<evidence type="ECO:0000256" key="1">
    <source>
        <dbReference type="SAM" id="MobiDB-lite"/>
    </source>
</evidence>
<protein>
    <submittedName>
        <fullName evidence="3">Uncharacterized protein</fullName>
    </submittedName>
</protein>
<evidence type="ECO:0000313" key="4">
    <source>
        <dbReference type="Proteomes" id="UP000054007"/>
    </source>
</evidence>
<dbReference type="Proteomes" id="UP000054007">
    <property type="component" value="Unassembled WGS sequence"/>
</dbReference>
<keyword evidence="2" id="KW-1133">Transmembrane helix</keyword>
<keyword evidence="4" id="KW-1185">Reference proteome</keyword>
<feature type="region of interest" description="Disordered" evidence="1">
    <location>
        <begin position="192"/>
        <end position="272"/>
    </location>
</feature>
<gene>
    <name evidence="3" type="ORF">CYLTODRAFT_492257</name>
</gene>
<dbReference type="EMBL" id="KN880587">
    <property type="protein sequence ID" value="KIY65509.1"/>
    <property type="molecule type" value="Genomic_DNA"/>
</dbReference>
<sequence length="409" mass="44147">MGCTGLRDDWICTNASIVMARDKASKAAIVLLALRPSSLLDPATCAHIPFHTTLLMVHYRRDDSHGGLSRQNIIIIAACGGVGGVILLGLLIHCIRRRMRAGKALPLPPPQPLAHQRERELSKFYSSSRPGTMYSDAASLRVPPSRQLPHRASDASLLPSSPSTISRHTSSMTGHDTAEDISLAGSPLALSDSYLNLPPNPDFRSQSDENGSSSSLSSEAWQERASSSQTADLYAQRKARRSSMGSRRQRTPSLTSASTSMSSASRLRSGLPHAPYSNVQIVLPTPLSLGNRPPTMQMQEQRPRSYADGASRLSIVDQWVPGTARTEAPRPSEPRASPLSQPAQRSQAVPHTPRRNYSGPPSTPSHGPWSTEPPVGLPVHMPPPVPRIPSMYSKAPVEYPPADSRGESV</sequence>
<keyword evidence="2" id="KW-0812">Transmembrane</keyword>
<organism evidence="3 4">
    <name type="scientific">Cylindrobasidium torrendii FP15055 ss-10</name>
    <dbReference type="NCBI Taxonomy" id="1314674"/>
    <lineage>
        <taxon>Eukaryota</taxon>
        <taxon>Fungi</taxon>
        <taxon>Dikarya</taxon>
        <taxon>Basidiomycota</taxon>
        <taxon>Agaricomycotina</taxon>
        <taxon>Agaricomycetes</taxon>
        <taxon>Agaricomycetidae</taxon>
        <taxon>Agaricales</taxon>
        <taxon>Marasmiineae</taxon>
        <taxon>Physalacriaceae</taxon>
        <taxon>Cylindrobasidium</taxon>
    </lineage>
</organism>
<keyword evidence="2" id="KW-0472">Membrane</keyword>
<proteinExistence type="predicted"/>
<dbReference type="OrthoDB" id="3270653at2759"/>
<feature type="compositionally biased region" description="Low complexity" evidence="1">
    <location>
        <begin position="253"/>
        <end position="269"/>
    </location>
</feature>
<feature type="transmembrane region" description="Helical" evidence="2">
    <location>
        <begin position="73"/>
        <end position="95"/>
    </location>
</feature>
<feature type="compositionally biased region" description="Low complexity" evidence="1">
    <location>
        <begin position="208"/>
        <end position="218"/>
    </location>
</feature>
<dbReference type="AlphaFoldDB" id="A0A0D7B5P0"/>
<reference evidence="3 4" key="1">
    <citation type="journal article" date="2015" name="Fungal Genet. Biol.">
        <title>Evolution of novel wood decay mechanisms in Agaricales revealed by the genome sequences of Fistulina hepatica and Cylindrobasidium torrendii.</title>
        <authorList>
            <person name="Floudas D."/>
            <person name="Held B.W."/>
            <person name="Riley R."/>
            <person name="Nagy L.G."/>
            <person name="Koehler G."/>
            <person name="Ransdell A.S."/>
            <person name="Younus H."/>
            <person name="Chow J."/>
            <person name="Chiniquy J."/>
            <person name="Lipzen A."/>
            <person name="Tritt A."/>
            <person name="Sun H."/>
            <person name="Haridas S."/>
            <person name="LaButti K."/>
            <person name="Ohm R.A."/>
            <person name="Kues U."/>
            <person name="Blanchette R.A."/>
            <person name="Grigoriev I.V."/>
            <person name="Minto R.E."/>
            <person name="Hibbett D.S."/>
        </authorList>
    </citation>
    <scope>NUCLEOTIDE SEQUENCE [LARGE SCALE GENOMIC DNA]</scope>
    <source>
        <strain evidence="3 4">FP15055 ss-10</strain>
    </source>
</reference>
<feature type="region of interest" description="Disordered" evidence="1">
    <location>
        <begin position="125"/>
        <end position="178"/>
    </location>
</feature>